<accession>A0ABW9ZH04</accession>
<evidence type="ECO:0000313" key="1">
    <source>
        <dbReference type="EMBL" id="NBN64130.1"/>
    </source>
</evidence>
<protein>
    <submittedName>
        <fullName evidence="1">Uncharacterized protein</fullName>
    </submittedName>
</protein>
<organism evidence="1 2">
    <name type="scientific">Pannonibacter tanglangensis</name>
    <dbReference type="NCBI Taxonomy" id="2750084"/>
    <lineage>
        <taxon>Bacteria</taxon>
        <taxon>Pseudomonadati</taxon>
        <taxon>Pseudomonadota</taxon>
        <taxon>Alphaproteobacteria</taxon>
        <taxon>Hyphomicrobiales</taxon>
        <taxon>Stappiaceae</taxon>
        <taxon>Pannonibacter</taxon>
    </lineage>
</organism>
<reference evidence="1 2" key="1">
    <citation type="submission" date="2020-01" db="EMBL/GenBank/DDBJ databases">
        <authorList>
            <person name="Peng S.Y."/>
            <person name="Li J."/>
            <person name="Wang M."/>
            <person name="Wang L."/>
            <person name="Wang C.Q."/>
            <person name="Wang J.R."/>
        </authorList>
    </citation>
    <scope>NUCLEOTIDE SEQUENCE [LARGE SCALE GENOMIC DNA]</scope>
    <source>
        <strain evidence="1 2">XCT-34</strain>
    </source>
</reference>
<dbReference type="EMBL" id="JAABLP010000002">
    <property type="protein sequence ID" value="NBN64130.1"/>
    <property type="molecule type" value="Genomic_DNA"/>
</dbReference>
<dbReference type="RefSeq" id="WP_161676067.1">
    <property type="nucleotide sequence ID" value="NZ_JAABLP010000002.1"/>
</dbReference>
<comment type="caution">
    <text evidence="1">The sequence shown here is derived from an EMBL/GenBank/DDBJ whole genome shotgun (WGS) entry which is preliminary data.</text>
</comment>
<proteinExistence type="predicted"/>
<keyword evidence="2" id="KW-1185">Reference proteome</keyword>
<evidence type="ECO:0000313" key="2">
    <source>
        <dbReference type="Proteomes" id="UP000541347"/>
    </source>
</evidence>
<dbReference type="Proteomes" id="UP000541347">
    <property type="component" value="Unassembled WGS sequence"/>
</dbReference>
<sequence>MTNQFSAQLAMTRAMPRERIRPTEYQGRIRVAYFNFTQSGQGPANATAQLIHLPEGRVRILRHLSMVSTSAFGAGRTLNVGFAAYRNLIGDAVAANETALIAARDVAAAASAAPSAAAGADPTLYLESRDGVDVYARVLGNTIPDGAKIWGMLAYVTD</sequence>
<name>A0ABW9ZH04_9HYPH</name>
<gene>
    <name evidence="1" type="ORF">GWI71_10605</name>
</gene>